<dbReference type="GO" id="GO:0005524">
    <property type="term" value="F:ATP binding"/>
    <property type="evidence" value="ECO:0007669"/>
    <property type="project" value="UniProtKB-UniRule"/>
</dbReference>
<dbReference type="HAMAP" id="MF_00005">
    <property type="entry name" value="Arg_succ_synth_type1"/>
    <property type="match status" value="1"/>
</dbReference>
<feature type="domain" description="Arginosuccinate synthase C-terminal" evidence="11">
    <location>
        <begin position="181"/>
        <end position="398"/>
    </location>
</feature>
<evidence type="ECO:0000256" key="2">
    <source>
        <dbReference type="ARBA" id="ARBA00011881"/>
    </source>
</evidence>
<feature type="binding site" evidence="9">
    <location>
        <begin position="13"/>
        <end position="21"/>
    </location>
    <ligand>
        <name>ATP</name>
        <dbReference type="ChEBI" id="CHEBI:30616"/>
    </ligand>
</feature>
<comment type="subunit">
    <text evidence="2 9">Homotetramer.</text>
</comment>
<feature type="binding site" evidence="9">
    <location>
        <position position="127"/>
    </location>
    <ligand>
        <name>L-aspartate</name>
        <dbReference type="ChEBI" id="CHEBI:29991"/>
    </ligand>
</feature>
<reference evidence="12 13" key="1">
    <citation type="journal article" date="2012" name="J. Bacteriol.">
        <title>Draft Genome Sequence of Mesorhizobium alhagi CCNWXJ12-2T, a Novel Salt-Resistant Species Isolated from the Desert of Northwestern China.</title>
        <authorList>
            <person name="Zhou M."/>
            <person name="Chen W."/>
            <person name="Chen H."/>
            <person name="Wei G."/>
        </authorList>
    </citation>
    <scope>NUCLEOTIDE SEQUENCE [LARGE SCALE GENOMIC DNA]</scope>
    <source>
        <strain evidence="12 13">CCNWXJ12-2</strain>
    </source>
</reference>
<dbReference type="CDD" id="cd01999">
    <property type="entry name" value="ASS"/>
    <property type="match status" value="1"/>
</dbReference>
<dbReference type="OrthoDB" id="9801641at2"/>
<feature type="binding site" evidence="9">
    <location>
        <position position="191"/>
    </location>
    <ligand>
        <name>L-citrulline</name>
        <dbReference type="ChEBI" id="CHEBI:57743"/>
    </ligand>
</feature>
<feature type="domain" description="Arginosuccinate synthase-like N-terminal" evidence="10">
    <location>
        <begin position="9"/>
        <end position="170"/>
    </location>
</feature>
<dbReference type="UniPathway" id="UPA00068">
    <property type="reaction ID" value="UER00113"/>
</dbReference>
<dbReference type="RefSeq" id="WP_008834495.1">
    <property type="nucleotide sequence ID" value="NZ_AHAM01000030.1"/>
</dbReference>
<feature type="binding site" evidence="9">
    <location>
        <position position="127"/>
    </location>
    <ligand>
        <name>L-citrulline</name>
        <dbReference type="ChEBI" id="CHEBI:57743"/>
    </ligand>
</feature>
<organism evidence="12 13">
    <name type="scientific">Mesorhizobium alhagi CCNWXJ12-2</name>
    <dbReference type="NCBI Taxonomy" id="1107882"/>
    <lineage>
        <taxon>Bacteria</taxon>
        <taxon>Pseudomonadati</taxon>
        <taxon>Pseudomonadota</taxon>
        <taxon>Alphaproteobacteria</taxon>
        <taxon>Hyphomicrobiales</taxon>
        <taxon>Phyllobacteriaceae</taxon>
        <taxon>Allomesorhizobium</taxon>
    </lineage>
</organism>
<evidence type="ECO:0000256" key="1">
    <source>
        <dbReference type="ARBA" id="ARBA00004967"/>
    </source>
</evidence>
<protein>
    <recommendedName>
        <fullName evidence="3 9">Argininosuccinate synthase</fullName>
        <ecNumber evidence="3 9">6.3.4.5</ecNumber>
    </recommendedName>
    <alternativeName>
        <fullName evidence="9">Citrulline--aspartate ligase</fullName>
    </alternativeName>
</protein>
<keyword evidence="7 9" id="KW-0547">Nucleotide-binding</keyword>
<evidence type="ECO:0000256" key="6">
    <source>
        <dbReference type="ARBA" id="ARBA00022605"/>
    </source>
</evidence>
<dbReference type="Gene3D" id="3.40.50.620">
    <property type="entry name" value="HUPs"/>
    <property type="match status" value="1"/>
</dbReference>
<dbReference type="InterPro" id="IPR048267">
    <property type="entry name" value="Arginosuc_syn_N"/>
</dbReference>
<dbReference type="Proteomes" id="UP000003250">
    <property type="component" value="Unassembled WGS sequence"/>
</dbReference>
<dbReference type="GO" id="GO:0000050">
    <property type="term" value="P:urea cycle"/>
    <property type="evidence" value="ECO:0007669"/>
    <property type="project" value="TreeGrafter"/>
</dbReference>
<dbReference type="GO" id="GO:0006526">
    <property type="term" value="P:L-arginine biosynthetic process"/>
    <property type="evidence" value="ECO:0007669"/>
    <property type="project" value="UniProtKB-UniRule"/>
</dbReference>
<accession>H0HL33</accession>
<dbReference type="FunFam" id="3.40.50.620:FF:000019">
    <property type="entry name" value="Argininosuccinate synthase"/>
    <property type="match status" value="1"/>
</dbReference>
<dbReference type="Gene3D" id="1.20.5.470">
    <property type="entry name" value="Single helix bin"/>
    <property type="match status" value="1"/>
</dbReference>
<keyword evidence="9" id="KW-0963">Cytoplasm</keyword>
<feature type="binding site" evidence="9">
    <location>
        <position position="40"/>
    </location>
    <ligand>
        <name>ATP</name>
        <dbReference type="ChEBI" id="CHEBI:30616"/>
    </ligand>
</feature>
<dbReference type="InterPro" id="IPR018223">
    <property type="entry name" value="Arginosuc_synth_CS"/>
</dbReference>
<dbReference type="InterPro" id="IPR024074">
    <property type="entry name" value="AS_cat/multimer_dom_body"/>
</dbReference>
<comment type="subcellular location">
    <subcellularLocation>
        <location evidence="9">Cytoplasm</location>
    </subcellularLocation>
</comment>
<dbReference type="PROSITE" id="PS00564">
    <property type="entry name" value="ARGININOSUCCIN_SYN_1"/>
    <property type="match status" value="1"/>
</dbReference>
<dbReference type="SUPFAM" id="SSF69864">
    <property type="entry name" value="Argininosuccinate synthetase, C-terminal domain"/>
    <property type="match status" value="1"/>
</dbReference>
<proteinExistence type="inferred from homology"/>
<keyword evidence="4 9" id="KW-0055">Arginine biosynthesis</keyword>
<feature type="binding site" evidence="9">
    <location>
        <position position="267"/>
    </location>
    <ligand>
        <name>L-citrulline</name>
        <dbReference type="ChEBI" id="CHEBI:57743"/>
    </ligand>
</feature>
<feature type="binding site" evidence="9">
    <location>
        <position position="131"/>
    </location>
    <ligand>
        <name>L-citrulline</name>
        <dbReference type="ChEBI" id="CHEBI:57743"/>
    </ligand>
</feature>
<dbReference type="InterPro" id="IPR023434">
    <property type="entry name" value="Arginosuc_synth_type_1_subfam"/>
</dbReference>
<feature type="binding site" evidence="9">
    <location>
        <position position="182"/>
    </location>
    <ligand>
        <name>L-citrulline</name>
        <dbReference type="ChEBI" id="CHEBI:57743"/>
    </ligand>
</feature>
<evidence type="ECO:0000256" key="8">
    <source>
        <dbReference type="ARBA" id="ARBA00022840"/>
    </source>
</evidence>
<keyword evidence="8 9" id="KW-0067">ATP-binding</keyword>
<dbReference type="PANTHER" id="PTHR11587">
    <property type="entry name" value="ARGININOSUCCINATE SYNTHASE"/>
    <property type="match status" value="1"/>
</dbReference>
<feature type="binding site" evidence="9">
    <location>
        <position position="128"/>
    </location>
    <ligand>
        <name>L-aspartate</name>
        <dbReference type="ChEBI" id="CHEBI:29991"/>
    </ligand>
</feature>
<dbReference type="PANTHER" id="PTHR11587:SF2">
    <property type="entry name" value="ARGININOSUCCINATE SYNTHASE"/>
    <property type="match status" value="1"/>
</dbReference>
<dbReference type="NCBIfam" id="NF001770">
    <property type="entry name" value="PRK00509.1"/>
    <property type="match status" value="1"/>
</dbReference>
<evidence type="ECO:0000259" key="10">
    <source>
        <dbReference type="Pfam" id="PF00764"/>
    </source>
</evidence>
<comment type="pathway">
    <text evidence="1 9">Amino-acid biosynthesis; L-arginine biosynthesis; L-arginine from L-ornithine and carbamoyl phosphate: step 2/3.</text>
</comment>
<dbReference type="GO" id="GO:0000053">
    <property type="term" value="P:argininosuccinate metabolic process"/>
    <property type="evidence" value="ECO:0007669"/>
    <property type="project" value="TreeGrafter"/>
</dbReference>
<gene>
    <name evidence="9" type="primary">argG</name>
    <name evidence="12" type="ORF">MAXJ12_04219</name>
</gene>
<evidence type="ECO:0000259" key="11">
    <source>
        <dbReference type="Pfam" id="PF20979"/>
    </source>
</evidence>
<dbReference type="SUPFAM" id="SSF52402">
    <property type="entry name" value="Adenine nucleotide alpha hydrolases-like"/>
    <property type="match status" value="1"/>
</dbReference>
<feature type="binding site" evidence="9">
    <location>
        <position position="96"/>
    </location>
    <ligand>
        <name>L-citrulline</name>
        <dbReference type="ChEBI" id="CHEBI:57743"/>
    </ligand>
</feature>
<name>H0HL33_9HYPH</name>
<dbReference type="PATRIC" id="fig|1107882.3.peg.833"/>
<dbReference type="EC" id="6.3.4.5" evidence="3 9"/>
<dbReference type="GO" id="GO:0004055">
    <property type="term" value="F:argininosuccinate synthase activity"/>
    <property type="evidence" value="ECO:0007669"/>
    <property type="project" value="UniProtKB-UniRule"/>
</dbReference>
<keyword evidence="13" id="KW-1185">Reference proteome</keyword>
<evidence type="ECO:0000256" key="9">
    <source>
        <dbReference type="HAMAP-Rule" id="MF_00005"/>
    </source>
</evidence>
<evidence type="ECO:0000256" key="4">
    <source>
        <dbReference type="ARBA" id="ARBA00022571"/>
    </source>
</evidence>
<sequence>MSKWKDVKKVVLAYSGGLDTSIILKWLQTELGAEVVTFTADLGQGGELEPARKKAEMLGIKDIRVMDVREEFVSDFVFPMFRANAVYEGTYLLGTSIARPLISKHLVDIARETGADAIAHGATGKGNDQVRFELSAYALNPDIKVIAPWRDWSFKSRTDLLNFAEQHQIPVPKDKKGDAPFSVDANLLHSSSEGKVLEDPWSEPPEFVHQRTISPMDAPDAVTEITIEFKNGDPVALNGKKLSPAAMLAALNDLGRDNGIGRLDLVENRFVGMKSRGVYETPGGTILIAAHRAIESITLDRGAAHLKDELMPRYAELIYNGFWFSPEREMLQALIDKSQQDVEGEVRLKLYKGNVIVTGRRSQKSLYSDALVTFEDDRGAYDQKDAEGFIRLNALRLRTLAARGRKG</sequence>
<evidence type="ECO:0000256" key="7">
    <source>
        <dbReference type="ARBA" id="ARBA00022741"/>
    </source>
</evidence>
<dbReference type="InterPro" id="IPR001518">
    <property type="entry name" value="Arginosuc_synth"/>
</dbReference>
<dbReference type="AlphaFoldDB" id="H0HL33"/>
<feature type="binding site" evidence="9">
    <location>
        <position position="121"/>
    </location>
    <ligand>
        <name>ATP</name>
        <dbReference type="ChEBI" id="CHEBI:30616"/>
    </ligand>
</feature>
<keyword evidence="5 9" id="KW-0436">Ligase</keyword>
<feature type="binding site" evidence="9">
    <location>
        <position position="279"/>
    </location>
    <ligand>
        <name>L-citrulline</name>
        <dbReference type="ChEBI" id="CHEBI:57743"/>
    </ligand>
</feature>
<dbReference type="Gene3D" id="3.90.1260.10">
    <property type="entry name" value="Argininosuccinate synthetase, chain A, domain 2"/>
    <property type="match status" value="1"/>
</dbReference>
<keyword evidence="6 9" id="KW-0028">Amino-acid biosynthesis</keyword>
<dbReference type="InterPro" id="IPR048268">
    <property type="entry name" value="Arginosuc_syn_C"/>
</dbReference>
<dbReference type="GO" id="GO:0005737">
    <property type="term" value="C:cytoplasm"/>
    <property type="evidence" value="ECO:0007669"/>
    <property type="project" value="UniProtKB-SubCell"/>
</dbReference>
<evidence type="ECO:0000313" key="13">
    <source>
        <dbReference type="Proteomes" id="UP000003250"/>
    </source>
</evidence>
<dbReference type="FunFam" id="3.90.1260.10:FF:000007">
    <property type="entry name" value="Argininosuccinate synthase"/>
    <property type="match status" value="1"/>
</dbReference>
<evidence type="ECO:0000313" key="12">
    <source>
        <dbReference type="EMBL" id="EHK58517.1"/>
    </source>
</evidence>
<evidence type="ECO:0000256" key="5">
    <source>
        <dbReference type="ARBA" id="ARBA00022598"/>
    </source>
</evidence>
<evidence type="ECO:0000256" key="3">
    <source>
        <dbReference type="ARBA" id="ARBA00012286"/>
    </source>
</evidence>
<dbReference type="PROSITE" id="PS00565">
    <property type="entry name" value="ARGININOSUCCIN_SYN_2"/>
    <property type="match status" value="1"/>
</dbReference>
<feature type="binding site" evidence="9">
    <location>
        <position position="91"/>
    </location>
    <ligand>
        <name>L-citrulline</name>
        <dbReference type="ChEBI" id="CHEBI:57743"/>
    </ligand>
</feature>
<dbReference type="NCBIfam" id="TIGR00032">
    <property type="entry name" value="argG"/>
    <property type="match status" value="1"/>
</dbReference>
<comment type="similarity">
    <text evidence="9">Belongs to the argininosuccinate synthase family. Type 1 subfamily.</text>
</comment>
<dbReference type="Pfam" id="PF00764">
    <property type="entry name" value="Arginosuc_synth"/>
    <property type="match status" value="1"/>
</dbReference>
<comment type="catalytic activity">
    <reaction evidence="9">
        <text>L-citrulline + L-aspartate + ATP = 2-(N(omega)-L-arginino)succinate + AMP + diphosphate + H(+)</text>
        <dbReference type="Rhea" id="RHEA:10932"/>
        <dbReference type="ChEBI" id="CHEBI:15378"/>
        <dbReference type="ChEBI" id="CHEBI:29991"/>
        <dbReference type="ChEBI" id="CHEBI:30616"/>
        <dbReference type="ChEBI" id="CHEBI:33019"/>
        <dbReference type="ChEBI" id="CHEBI:57472"/>
        <dbReference type="ChEBI" id="CHEBI:57743"/>
        <dbReference type="ChEBI" id="CHEBI:456215"/>
        <dbReference type="EC" id="6.3.4.5"/>
    </reaction>
</comment>
<dbReference type="InterPro" id="IPR014729">
    <property type="entry name" value="Rossmann-like_a/b/a_fold"/>
</dbReference>
<dbReference type="EMBL" id="AHAM01000030">
    <property type="protein sequence ID" value="EHK58517.1"/>
    <property type="molecule type" value="Genomic_DNA"/>
</dbReference>
<feature type="binding site" evidence="9">
    <location>
        <position position="123"/>
    </location>
    <ligand>
        <name>L-aspartate</name>
        <dbReference type="ChEBI" id="CHEBI:29991"/>
    </ligand>
</feature>
<dbReference type="Pfam" id="PF20979">
    <property type="entry name" value="Arginosuc_syn_C"/>
    <property type="match status" value="1"/>
</dbReference>